<name>I6YYU1_MELRP</name>
<evidence type="ECO:0000313" key="3">
    <source>
        <dbReference type="Proteomes" id="UP000009011"/>
    </source>
</evidence>
<dbReference type="KEGG" id="mro:MROS_2522"/>
<sequence>MKKNDIYENIEYIVVNKNKQQLEIIDGEQVNGKNKTYLQKYLGNKFGSGRYSLSIKKIGEQRNIVQNINGLVTETKNKTPEDSKIDLLFEKIDSLLANKSNNNFDIQSIIAMKDEAFKIQIQFYQERIKQLENEIEKLRSEDSESSGTDILNMILPLLIKNKNE</sequence>
<protein>
    <submittedName>
        <fullName evidence="2">Uncharacterized protein</fullName>
    </submittedName>
</protein>
<organism evidence="2 3">
    <name type="scientific">Melioribacter roseus (strain DSM 23840 / JCM 17771 / VKM B-2668 / P3M-2)</name>
    <dbReference type="NCBI Taxonomy" id="1191523"/>
    <lineage>
        <taxon>Bacteria</taxon>
        <taxon>Pseudomonadati</taxon>
        <taxon>Ignavibacteriota</taxon>
        <taxon>Ignavibacteria</taxon>
        <taxon>Ignavibacteriales</taxon>
        <taxon>Melioribacteraceae</taxon>
        <taxon>Melioribacter</taxon>
    </lineage>
</organism>
<evidence type="ECO:0000313" key="2">
    <source>
        <dbReference type="EMBL" id="AFN75752.1"/>
    </source>
</evidence>
<dbReference type="AlphaFoldDB" id="I6YYU1"/>
<gene>
    <name evidence="2" type="ordered locus">MROS_2522</name>
</gene>
<dbReference type="HOGENOM" id="CLU_1617074_0_0_10"/>
<proteinExistence type="predicted"/>
<accession>I6YYU1</accession>
<reference evidence="2 3" key="1">
    <citation type="journal article" date="2013" name="PLoS ONE">
        <title>Genomic analysis of Melioribacter roseus, facultatively anaerobic organotrophic bacterium representing a novel deep lineage within Bacteriodetes/Chlorobi group.</title>
        <authorList>
            <person name="Kadnikov V.V."/>
            <person name="Mardanov A.V."/>
            <person name="Podosokorskaya O.A."/>
            <person name="Gavrilov S.N."/>
            <person name="Kublanov I.V."/>
            <person name="Beletsky A.V."/>
            <person name="Bonch-Osmolovskaya E.A."/>
            <person name="Ravin N.V."/>
        </authorList>
    </citation>
    <scope>NUCLEOTIDE SEQUENCE [LARGE SCALE GENOMIC DNA]</scope>
    <source>
        <strain evidence="3">JCM 17771 / P3M-2</strain>
    </source>
</reference>
<feature type="coiled-coil region" evidence="1">
    <location>
        <begin position="114"/>
        <end position="148"/>
    </location>
</feature>
<dbReference type="STRING" id="1191523.MROS_2522"/>
<dbReference type="EMBL" id="CP003557">
    <property type="protein sequence ID" value="AFN75752.1"/>
    <property type="molecule type" value="Genomic_DNA"/>
</dbReference>
<evidence type="ECO:0000256" key="1">
    <source>
        <dbReference type="SAM" id="Coils"/>
    </source>
</evidence>
<dbReference type="Proteomes" id="UP000009011">
    <property type="component" value="Chromosome"/>
</dbReference>
<keyword evidence="3" id="KW-1185">Reference proteome</keyword>
<keyword evidence="1" id="KW-0175">Coiled coil</keyword>
<dbReference type="RefSeq" id="WP_014857182.1">
    <property type="nucleotide sequence ID" value="NC_018178.1"/>
</dbReference>